<dbReference type="Pfam" id="PF00528">
    <property type="entry name" value="BPD_transp_1"/>
    <property type="match status" value="1"/>
</dbReference>
<proteinExistence type="inferred from homology"/>
<name>A0A1S8D0L5_9PROT</name>
<gene>
    <name evidence="10" type="ORF">APZ41_021370</name>
</gene>
<dbReference type="Gene3D" id="1.10.3720.10">
    <property type="entry name" value="MetI-like"/>
    <property type="match status" value="1"/>
</dbReference>
<evidence type="ECO:0000313" key="11">
    <source>
        <dbReference type="Proteomes" id="UP000054844"/>
    </source>
</evidence>
<comment type="similarity">
    <text evidence="2">Belongs to the binding-protein-dependent transport system permease family. CysTW subfamily.</text>
</comment>
<dbReference type="CDD" id="cd06261">
    <property type="entry name" value="TM_PBP2"/>
    <property type="match status" value="1"/>
</dbReference>
<evidence type="ECO:0000256" key="5">
    <source>
        <dbReference type="ARBA" id="ARBA00022692"/>
    </source>
</evidence>
<keyword evidence="7 8" id="KW-0472">Membrane</keyword>
<dbReference type="STRING" id="207340.APZ41_021370"/>
<feature type="transmembrane region" description="Helical" evidence="8">
    <location>
        <begin position="145"/>
        <end position="167"/>
    </location>
</feature>
<feature type="transmembrane region" description="Helical" evidence="8">
    <location>
        <begin position="102"/>
        <end position="124"/>
    </location>
</feature>
<protein>
    <recommendedName>
        <fullName evidence="9">ABC transmembrane type-1 domain-containing protein</fullName>
    </recommendedName>
</protein>
<evidence type="ECO:0000313" key="10">
    <source>
        <dbReference type="EMBL" id="ONH81160.1"/>
    </source>
</evidence>
<evidence type="ECO:0000256" key="3">
    <source>
        <dbReference type="ARBA" id="ARBA00022448"/>
    </source>
</evidence>
<evidence type="ECO:0000256" key="6">
    <source>
        <dbReference type="ARBA" id="ARBA00022989"/>
    </source>
</evidence>
<dbReference type="GO" id="GO:0055085">
    <property type="term" value="P:transmembrane transport"/>
    <property type="evidence" value="ECO:0007669"/>
    <property type="project" value="InterPro"/>
</dbReference>
<evidence type="ECO:0000256" key="1">
    <source>
        <dbReference type="ARBA" id="ARBA00004651"/>
    </source>
</evidence>
<sequence>MLVPFWTSLLVRSFATVILLQRRGPVNTLLMNIGLIDAPLPLIYNLTGVLLGAVQTLLPFVIFPLYNSMRRIDPTLMPAALTMGASPARAFLRVYLPLSLPGLMTGATLVFISMLGYFVIPALLGGPRETMVGQLIQDQIGQLGSWGVAGALSFLLLAITAALLGLLHRLVGLKAVAR</sequence>
<dbReference type="InterPro" id="IPR035906">
    <property type="entry name" value="MetI-like_sf"/>
</dbReference>
<dbReference type="PANTHER" id="PTHR42929">
    <property type="entry name" value="INNER MEMBRANE ABC TRANSPORTER PERMEASE PROTEIN YDCU-RELATED-RELATED"/>
    <property type="match status" value="1"/>
</dbReference>
<keyword evidence="4" id="KW-1003">Cell membrane</keyword>
<evidence type="ECO:0000259" key="9">
    <source>
        <dbReference type="PROSITE" id="PS50928"/>
    </source>
</evidence>
<dbReference type="PROSITE" id="PS50928">
    <property type="entry name" value="ABC_TM1"/>
    <property type="match status" value="1"/>
</dbReference>
<organism evidence="10 11">
    <name type="scientific">Roseomonas mucosa</name>
    <dbReference type="NCBI Taxonomy" id="207340"/>
    <lineage>
        <taxon>Bacteria</taxon>
        <taxon>Pseudomonadati</taxon>
        <taxon>Pseudomonadota</taxon>
        <taxon>Alphaproteobacteria</taxon>
        <taxon>Acetobacterales</taxon>
        <taxon>Roseomonadaceae</taxon>
        <taxon>Roseomonas</taxon>
    </lineage>
</organism>
<keyword evidence="5 8" id="KW-0812">Transmembrane</keyword>
<feature type="domain" description="ABC transmembrane type-1" evidence="9">
    <location>
        <begin position="1"/>
        <end position="167"/>
    </location>
</feature>
<comment type="caution">
    <text evidence="10">The sequence shown here is derived from an EMBL/GenBank/DDBJ whole genome shotgun (WGS) entry which is preliminary data.</text>
</comment>
<dbReference type="InterPro" id="IPR000515">
    <property type="entry name" value="MetI-like"/>
</dbReference>
<dbReference type="Proteomes" id="UP000054844">
    <property type="component" value="Unassembled WGS sequence"/>
</dbReference>
<keyword evidence="6 8" id="KW-1133">Transmembrane helix</keyword>
<dbReference type="SUPFAM" id="SSF161098">
    <property type="entry name" value="MetI-like"/>
    <property type="match status" value="1"/>
</dbReference>
<evidence type="ECO:0000256" key="8">
    <source>
        <dbReference type="RuleBase" id="RU363032"/>
    </source>
</evidence>
<reference evidence="10" key="1">
    <citation type="submission" date="2016-12" db="EMBL/GenBank/DDBJ databases">
        <title>Draft genome sequence of Roseomonas mucosa strain AU37, isolated from a peripheral intravenous catheter.</title>
        <authorList>
            <person name="Choudhury M.A."/>
            <person name="Sidjabat H.E."/>
            <person name="Wailan A.M."/>
            <person name="Zhang L."/>
            <person name="Marsh N.M."/>
            <person name="Rickard C.M."/>
            <person name="Davies M."/>
            <person name="Mcmillan D.J."/>
        </authorList>
    </citation>
    <scope>NUCLEOTIDE SEQUENCE [LARGE SCALE GENOMIC DNA]</scope>
    <source>
        <strain evidence="10">AU37</strain>
    </source>
</reference>
<accession>A0A1S8D0L5</accession>
<comment type="subcellular location">
    <subcellularLocation>
        <location evidence="1 8">Cell membrane</location>
        <topology evidence="1 8">Multi-pass membrane protein</topology>
    </subcellularLocation>
</comment>
<evidence type="ECO:0000256" key="7">
    <source>
        <dbReference type="ARBA" id="ARBA00023136"/>
    </source>
</evidence>
<feature type="transmembrane region" description="Helical" evidence="8">
    <location>
        <begin position="39"/>
        <end position="63"/>
    </location>
</feature>
<dbReference type="PANTHER" id="PTHR42929:SF5">
    <property type="entry name" value="ABC TRANSPORTER PERMEASE PROTEIN"/>
    <property type="match status" value="1"/>
</dbReference>
<keyword evidence="3 8" id="KW-0813">Transport</keyword>
<dbReference type="AlphaFoldDB" id="A0A1S8D0L5"/>
<evidence type="ECO:0000256" key="4">
    <source>
        <dbReference type="ARBA" id="ARBA00022475"/>
    </source>
</evidence>
<dbReference type="EMBL" id="LLWF02000178">
    <property type="protein sequence ID" value="ONH81160.1"/>
    <property type="molecule type" value="Genomic_DNA"/>
</dbReference>
<evidence type="ECO:0000256" key="2">
    <source>
        <dbReference type="ARBA" id="ARBA00007069"/>
    </source>
</evidence>
<dbReference type="GO" id="GO:0005886">
    <property type="term" value="C:plasma membrane"/>
    <property type="evidence" value="ECO:0007669"/>
    <property type="project" value="UniProtKB-SubCell"/>
</dbReference>
<keyword evidence="11" id="KW-1185">Reference proteome</keyword>